<accession>A0A7R8CE14</accession>
<evidence type="ECO:0000256" key="7">
    <source>
        <dbReference type="ARBA" id="ARBA00023053"/>
    </source>
</evidence>
<dbReference type="GO" id="GO:0005886">
    <property type="term" value="C:plasma membrane"/>
    <property type="evidence" value="ECO:0007669"/>
    <property type="project" value="TreeGrafter"/>
</dbReference>
<dbReference type="Gene3D" id="1.10.287.770">
    <property type="entry name" value="YojJ-like"/>
    <property type="match status" value="1"/>
</dbReference>
<evidence type="ECO:0000256" key="9">
    <source>
        <dbReference type="ARBA" id="ARBA00023136"/>
    </source>
</evidence>
<dbReference type="AlphaFoldDB" id="A0A7R8CE14"/>
<sequence>MYFFKIIARTVGDYLRNSSINGLSHAARAKSKLKRVYWLTLVVIGGILTSLNIFDIIKDFQSYPVTTSIDIKRDSIISFPAVTICNLNRIHCLRTFDELEDLERFRFTYAKHRYMENEFDRCMEKVCEIFEKYVLETEKVKKNLYISLGIYCNKSSFFDCTTAMAYFDLSKTVDKKRIVKSLLKQECDVQEICMYRRDFEKKEVCQPSTFNYIKSITKPKKPKSIIDQIKKKFEEGCLSLELYLNQDNYMQKGLSRKAGATVVIHDGAVLPQIEEFGHQIPPKTATSIALEKKISKLMPHPYETDCINYWSDTKYFNYIVKDIQHIYSLESCQKLCIQIELIDRCNCQHVHLYTSLLNETYITDKDGTPLRTCSSIPSDKNADYKCYMNVQREHDEGVQTCDCKNPCLSVAYRMSVATSDWPSDYYMPIILEKLNESRIISPSLNVLSVKTNPKYNIDSFFAGLGGALSFYMGIAIIMVFEALELIFDILVTAMKELGQIERKEPK</sequence>
<keyword evidence="4 12" id="KW-0894">Sodium channel</keyword>
<keyword evidence="9" id="KW-0472">Membrane</keyword>
<dbReference type="Gene3D" id="2.60.470.10">
    <property type="entry name" value="Acid-sensing ion channels like domains"/>
    <property type="match status" value="1"/>
</dbReference>
<dbReference type="PROSITE" id="PS01206">
    <property type="entry name" value="ASC"/>
    <property type="match status" value="1"/>
</dbReference>
<keyword evidence="6" id="KW-1133">Transmembrane helix</keyword>
<keyword evidence="11 12" id="KW-0407">Ion channel</keyword>
<comment type="subcellular location">
    <subcellularLocation>
        <location evidence="1">Membrane</location>
        <topology evidence="1">Multi-pass membrane protein</topology>
    </subcellularLocation>
</comment>
<keyword evidence="5 12" id="KW-0812">Transmembrane</keyword>
<dbReference type="OrthoDB" id="6382381at2759"/>
<protein>
    <submittedName>
        <fullName evidence="13">(salmon louse) hypothetical protein</fullName>
    </submittedName>
</protein>
<keyword evidence="3 12" id="KW-0813">Transport</keyword>
<evidence type="ECO:0000256" key="2">
    <source>
        <dbReference type="ARBA" id="ARBA00007193"/>
    </source>
</evidence>
<comment type="similarity">
    <text evidence="2 12">Belongs to the amiloride-sensitive sodium channel (TC 1.A.6) family.</text>
</comment>
<dbReference type="Pfam" id="PF00858">
    <property type="entry name" value="ASC"/>
    <property type="match status" value="1"/>
</dbReference>
<evidence type="ECO:0000256" key="6">
    <source>
        <dbReference type="ARBA" id="ARBA00022989"/>
    </source>
</evidence>
<proteinExistence type="inferred from homology"/>
<dbReference type="PANTHER" id="PTHR11690">
    <property type="entry name" value="AMILORIDE-SENSITIVE SODIUM CHANNEL-RELATED"/>
    <property type="match status" value="1"/>
</dbReference>
<dbReference type="InterPro" id="IPR020903">
    <property type="entry name" value="ENaC_CS"/>
</dbReference>
<name>A0A7R8CE14_LEPSM</name>
<evidence type="ECO:0000256" key="5">
    <source>
        <dbReference type="ARBA" id="ARBA00022692"/>
    </source>
</evidence>
<dbReference type="GO" id="GO:0015280">
    <property type="term" value="F:ligand-gated sodium channel activity"/>
    <property type="evidence" value="ECO:0007669"/>
    <property type="project" value="TreeGrafter"/>
</dbReference>
<evidence type="ECO:0000256" key="11">
    <source>
        <dbReference type="ARBA" id="ARBA00023303"/>
    </source>
</evidence>
<dbReference type="Proteomes" id="UP000675881">
    <property type="component" value="Chromosome 1"/>
</dbReference>
<dbReference type="PANTHER" id="PTHR11690:SF248">
    <property type="entry name" value="PICKPOCKET 17, ISOFORM A"/>
    <property type="match status" value="1"/>
</dbReference>
<dbReference type="PRINTS" id="PR01078">
    <property type="entry name" value="AMINACHANNEL"/>
</dbReference>
<keyword evidence="7" id="KW-0915">Sodium</keyword>
<evidence type="ECO:0000256" key="1">
    <source>
        <dbReference type="ARBA" id="ARBA00004141"/>
    </source>
</evidence>
<evidence type="ECO:0000256" key="10">
    <source>
        <dbReference type="ARBA" id="ARBA00023201"/>
    </source>
</evidence>
<organism evidence="13 14">
    <name type="scientific">Lepeophtheirus salmonis</name>
    <name type="common">Salmon louse</name>
    <name type="synonym">Caligus salmonis</name>
    <dbReference type="NCBI Taxonomy" id="72036"/>
    <lineage>
        <taxon>Eukaryota</taxon>
        <taxon>Metazoa</taxon>
        <taxon>Ecdysozoa</taxon>
        <taxon>Arthropoda</taxon>
        <taxon>Crustacea</taxon>
        <taxon>Multicrustacea</taxon>
        <taxon>Hexanauplia</taxon>
        <taxon>Copepoda</taxon>
        <taxon>Siphonostomatoida</taxon>
        <taxon>Caligidae</taxon>
        <taxon>Lepeophtheirus</taxon>
    </lineage>
</organism>
<evidence type="ECO:0000313" key="14">
    <source>
        <dbReference type="Proteomes" id="UP000675881"/>
    </source>
</evidence>
<evidence type="ECO:0000256" key="3">
    <source>
        <dbReference type="ARBA" id="ARBA00022448"/>
    </source>
</evidence>
<gene>
    <name evidence="13" type="ORF">LSAA_2027</name>
</gene>
<keyword evidence="14" id="KW-1185">Reference proteome</keyword>
<dbReference type="InterPro" id="IPR001873">
    <property type="entry name" value="ENaC"/>
</dbReference>
<keyword evidence="10 12" id="KW-0739">Sodium transport</keyword>
<evidence type="ECO:0000256" key="4">
    <source>
        <dbReference type="ARBA" id="ARBA00022461"/>
    </source>
</evidence>
<evidence type="ECO:0000256" key="12">
    <source>
        <dbReference type="RuleBase" id="RU000679"/>
    </source>
</evidence>
<reference evidence="13" key="1">
    <citation type="submission" date="2021-02" db="EMBL/GenBank/DDBJ databases">
        <authorList>
            <person name="Bekaert M."/>
        </authorList>
    </citation>
    <scope>NUCLEOTIDE SEQUENCE</scope>
    <source>
        <strain evidence="13">IoA-00</strain>
    </source>
</reference>
<dbReference type="EMBL" id="HG994580">
    <property type="protein sequence ID" value="CAF2749209.1"/>
    <property type="molecule type" value="Genomic_DNA"/>
</dbReference>
<evidence type="ECO:0000313" key="13">
    <source>
        <dbReference type="EMBL" id="CAF2749209.1"/>
    </source>
</evidence>
<keyword evidence="8 12" id="KW-0406">Ion transport</keyword>
<evidence type="ECO:0000256" key="8">
    <source>
        <dbReference type="ARBA" id="ARBA00023065"/>
    </source>
</evidence>